<dbReference type="GO" id="GO:0061172">
    <property type="term" value="P:regulation of establishment of bipolar cell polarity"/>
    <property type="evidence" value="ECO:0007669"/>
    <property type="project" value="TreeGrafter"/>
</dbReference>
<organism evidence="5 6">
    <name type="scientific">Hemibagrus guttatus</name>
    <dbReference type="NCBI Taxonomy" id="175788"/>
    <lineage>
        <taxon>Eukaryota</taxon>
        <taxon>Metazoa</taxon>
        <taxon>Chordata</taxon>
        <taxon>Craniata</taxon>
        <taxon>Vertebrata</taxon>
        <taxon>Euteleostomi</taxon>
        <taxon>Actinopterygii</taxon>
        <taxon>Neopterygii</taxon>
        <taxon>Teleostei</taxon>
        <taxon>Ostariophysi</taxon>
        <taxon>Siluriformes</taxon>
        <taxon>Bagridae</taxon>
        <taxon>Hemibagrus</taxon>
    </lineage>
</organism>
<feature type="repeat" description="ANK" evidence="1">
    <location>
        <begin position="385"/>
        <end position="410"/>
    </location>
</feature>
<name>A0AAE0VCI7_9TELE</name>
<dbReference type="CDD" id="cd17117">
    <property type="entry name" value="RA_ANKFN1_like"/>
    <property type="match status" value="1"/>
</dbReference>
<dbReference type="Gene3D" id="1.25.40.20">
    <property type="entry name" value="Ankyrin repeat-containing domain"/>
    <property type="match status" value="1"/>
</dbReference>
<dbReference type="GO" id="GO:0007165">
    <property type="term" value="P:signal transduction"/>
    <property type="evidence" value="ECO:0007669"/>
    <property type="project" value="InterPro"/>
</dbReference>
<dbReference type="PROSITE" id="PS50200">
    <property type="entry name" value="RA"/>
    <property type="match status" value="1"/>
</dbReference>
<evidence type="ECO:0000256" key="1">
    <source>
        <dbReference type="PROSITE-ProRule" id="PRU00023"/>
    </source>
</evidence>
<evidence type="ECO:0000259" key="3">
    <source>
        <dbReference type="PROSITE" id="PS50200"/>
    </source>
</evidence>
<gene>
    <name evidence="5" type="ORF">QTP70_034865</name>
</gene>
<evidence type="ECO:0000259" key="4">
    <source>
        <dbReference type="PROSITE" id="PS50853"/>
    </source>
</evidence>
<dbReference type="InterPro" id="IPR036770">
    <property type="entry name" value="Ankyrin_rpt-contain_sf"/>
</dbReference>
<dbReference type="PANTHER" id="PTHR21437:SF2">
    <property type="entry name" value="ANKYRIN REPEAT AND FIBRONECTIN TYPE-III DOMAIN-CONTAINING PROTEIN 1-LIKE"/>
    <property type="match status" value="1"/>
</dbReference>
<feature type="domain" description="Fibronectin type-III" evidence="4">
    <location>
        <begin position="487"/>
        <end position="584"/>
    </location>
</feature>
<dbReference type="GO" id="GO:0005819">
    <property type="term" value="C:spindle"/>
    <property type="evidence" value="ECO:0007669"/>
    <property type="project" value="TreeGrafter"/>
</dbReference>
<dbReference type="InterPro" id="IPR013783">
    <property type="entry name" value="Ig-like_fold"/>
</dbReference>
<sequence>MASFGKLINRRDGCRSGSYCCSAAEARSLERRLQRPLLAKSRTLPASLSLQSWAECIRTLSWLAVASPAPNCHLPPPTSVPAHCPLQLLKDSMGLFSPSCLWRKVIVVLGFCPHVPSVLSVQELDYAWQLEDDNEGEEQQVGSDVKLRPHSQSPFFQLHKRAAYLRKSLSVDGHLGVSEYDSAHSDGCDSRSGKGKLRRKFKQESSLKEAHGHAEGCWGQCHALEMSFSAGTGARDMTESLGSADRKEARQRRVDSGILRLTQRLSVKDKKQEKSFYRRRSLSVDWAESKMTQRVQEPCPAAMRKYSSPSCSSPPNAARRLYRNLSGKFRMANSDETDNKEQLRKANAYNRALFEAVEQQDLDLVESLLKNFSVEELDLNTPNSEGLLPLDIAILTNNVPMAKLLLQRGAKESPHFVSPEARAVHLVALVKEAELRVSELAVQVKGAESTDEGADTDIERQLKAWEWRLRLYKRMQTGYTHTSPPDPPSCVRLSVSSSSTLKVNFQEPLCLNAAIITKYRVVWSSSPSFSQLLGEIVIEDTNLLQCDITGLQAGVHYYVQVFAYNMKGWSEPQISVPACATPSGWRDVDGREPRLHSLGETLLQILGQIKESHQHCVCHDQCKGPSNIRKHSVSKSLRHLFQPTSKFIKSLKRGLYIACVFYKDDNIVVTAEEQLPIIEVDDSYSSLTQDFLWFTKVTYLWEEILWLQQCASSTHPSCSCTLQTRLKILQALTQLQALLGTQYLGQVYFEPLHDKHGNALLVLLRDLGGCSDLDTQRWSKICKLQLQRKSTSCADEPTALDTLLITLHEKLAYHKRSRKMLSPGLYLGYMKLSSSVEQIRVLVPQKIPNVFCHVKIRDNSHVSREEWQWLQSVRSLDDTQDVYVNEQNAAHRLLLELRSAANDLLGRINVPYNQAQDFRIYVQDVLEFGEGVSFLLLLPPYEEVCTPPGQSNFSPRSGFFTLPLQIFELVHFGAYCPTFIGQYCRASASLDLESLISQQALREAFSESELLTAKQKHQKIQDLLQQVDEVWREARWMVEVLQFARYKQQVGVNLGSIIDFSKENIAEKTPSTSSQPDYLPSPAPSPVESPAPSPDSGRKYPDLLSDDEGSLEVFLTPDSDYSSSPRELDLLAPSHPLPYTHTLDQPDVLCSGSGVRAGPELIDSDFVLPSRQIELLRITEKKTALCVRTSSLETQPTPSVTTPSHSPAKVWARPGPIRSLSEDSGRKQNSSHCRNPTYRSCYSTVRVYPQYHTGLPKETSVKLRVTVHTTVREMVQLVVQEINGLCARLQSAARQCVCPAQVCVCGTEVCVYASEQLDHFALVLLTEGREKWLQDDFCPLTLQNPWTQGRLCVRFKQCSPLALQHGRATAV</sequence>
<dbReference type="SMART" id="SM00060">
    <property type="entry name" value="FN3"/>
    <property type="match status" value="1"/>
</dbReference>
<dbReference type="InterPro" id="IPR003961">
    <property type="entry name" value="FN3_dom"/>
</dbReference>
<dbReference type="SUPFAM" id="SSF49265">
    <property type="entry name" value="Fibronectin type III"/>
    <property type="match status" value="1"/>
</dbReference>
<keyword evidence="6" id="KW-1185">Reference proteome</keyword>
<keyword evidence="1" id="KW-0040">ANK repeat</keyword>
<dbReference type="Pfam" id="PF13637">
    <property type="entry name" value="Ank_4"/>
    <property type="match status" value="1"/>
</dbReference>
<dbReference type="InterPro" id="IPR039269">
    <property type="entry name" value="ANKFN1"/>
</dbReference>
<protein>
    <recommendedName>
        <fullName evidence="7">Ankyrin repeat and fibronectin type-III domain-containing protein 1-like</fullName>
    </recommendedName>
</protein>
<feature type="compositionally biased region" description="Pro residues" evidence="2">
    <location>
        <begin position="1079"/>
        <end position="1093"/>
    </location>
</feature>
<dbReference type="PANTHER" id="PTHR21437">
    <property type="entry name" value="WIDE AWAKE"/>
    <property type="match status" value="1"/>
</dbReference>
<dbReference type="PROSITE" id="PS50853">
    <property type="entry name" value="FN3"/>
    <property type="match status" value="1"/>
</dbReference>
<evidence type="ECO:0000313" key="6">
    <source>
        <dbReference type="Proteomes" id="UP001274896"/>
    </source>
</evidence>
<comment type="caution">
    <text evidence="5">The sequence shown here is derived from an EMBL/GenBank/DDBJ whole genome shotgun (WGS) entry which is preliminary data.</text>
</comment>
<dbReference type="PROSITE" id="PS50297">
    <property type="entry name" value="ANK_REP_REGION"/>
    <property type="match status" value="1"/>
</dbReference>
<evidence type="ECO:0000313" key="5">
    <source>
        <dbReference type="EMBL" id="KAK3552093.1"/>
    </source>
</evidence>
<evidence type="ECO:0008006" key="7">
    <source>
        <dbReference type="Google" id="ProtNLM"/>
    </source>
</evidence>
<dbReference type="Gene3D" id="2.60.40.10">
    <property type="entry name" value="Immunoglobulins"/>
    <property type="match status" value="1"/>
</dbReference>
<evidence type="ECO:0000256" key="2">
    <source>
        <dbReference type="SAM" id="MobiDB-lite"/>
    </source>
</evidence>
<feature type="compositionally biased region" description="Low complexity" evidence="2">
    <location>
        <begin position="1194"/>
        <end position="1207"/>
    </location>
</feature>
<dbReference type="PROSITE" id="PS50088">
    <property type="entry name" value="ANK_REPEAT"/>
    <property type="match status" value="1"/>
</dbReference>
<dbReference type="InterPro" id="IPR036116">
    <property type="entry name" value="FN3_sf"/>
</dbReference>
<reference evidence="5" key="1">
    <citation type="submission" date="2023-06" db="EMBL/GenBank/DDBJ databases">
        <title>Male Hemibagrus guttatus genome.</title>
        <authorList>
            <person name="Bian C."/>
        </authorList>
    </citation>
    <scope>NUCLEOTIDE SEQUENCE</scope>
    <source>
        <strain evidence="5">Male_cb2023</strain>
        <tissue evidence="5">Muscle</tissue>
    </source>
</reference>
<dbReference type="InterPro" id="IPR002110">
    <property type="entry name" value="Ankyrin_rpt"/>
</dbReference>
<dbReference type="Proteomes" id="UP001274896">
    <property type="component" value="Unassembled WGS sequence"/>
</dbReference>
<dbReference type="CDD" id="cd00063">
    <property type="entry name" value="FN3"/>
    <property type="match status" value="1"/>
</dbReference>
<feature type="domain" description="Ras-associating" evidence="3">
    <location>
        <begin position="1244"/>
        <end position="1358"/>
    </location>
</feature>
<dbReference type="GO" id="GO:0000132">
    <property type="term" value="P:establishment of mitotic spindle orientation"/>
    <property type="evidence" value="ECO:0007669"/>
    <property type="project" value="TreeGrafter"/>
</dbReference>
<feature type="region of interest" description="Disordered" evidence="2">
    <location>
        <begin position="1068"/>
        <end position="1103"/>
    </location>
</feature>
<dbReference type="Pfam" id="PF00041">
    <property type="entry name" value="fn3"/>
    <property type="match status" value="1"/>
</dbReference>
<accession>A0AAE0VCI7</accession>
<proteinExistence type="predicted"/>
<dbReference type="EMBL" id="JAUCMX010000003">
    <property type="protein sequence ID" value="KAK3552093.1"/>
    <property type="molecule type" value="Genomic_DNA"/>
</dbReference>
<feature type="region of interest" description="Disordered" evidence="2">
    <location>
        <begin position="1194"/>
        <end position="1234"/>
    </location>
</feature>
<dbReference type="InterPro" id="IPR000159">
    <property type="entry name" value="RA_dom"/>
</dbReference>
<dbReference type="SUPFAM" id="SSF48403">
    <property type="entry name" value="Ankyrin repeat"/>
    <property type="match status" value="1"/>
</dbReference>